<evidence type="ECO:0000313" key="1">
    <source>
        <dbReference type="EMBL" id="JAD20897.1"/>
    </source>
</evidence>
<sequence length="18" mass="2123">MQTKHSAVNSLPYRQYIS</sequence>
<organism evidence="1">
    <name type="scientific">Arundo donax</name>
    <name type="common">Giant reed</name>
    <name type="synonym">Donax arundinaceus</name>
    <dbReference type="NCBI Taxonomy" id="35708"/>
    <lineage>
        <taxon>Eukaryota</taxon>
        <taxon>Viridiplantae</taxon>
        <taxon>Streptophyta</taxon>
        <taxon>Embryophyta</taxon>
        <taxon>Tracheophyta</taxon>
        <taxon>Spermatophyta</taxon>
        <taxon>Magnoliopsida</taxon>
        <taxon>Liliopsida</taxon>
        <taxon>Poales</taxon>
        <taxon>Poaceae</taxon>
        <taxon>PACMAD clade</taxon>
        <taxon>Arundinoideae</taxon>
        <taxon>Arundineae</taxon>
        <taxon>Arundo</taxon>
    </lineage>
</organism>
<dbReference type="AlphaFoldDB" id="A0A0A8YBP8"/>
<reference evidence="1" key="2">
    <citation type="journal article" date="2015" name="Data Brief">
        <title>Shoot transcriptome of the giant reed, Arundo donax.</title>
        <authorList>
            <person name="Barrero R.A."/>
            <person name="Guerrero F.D."/>
            <person name="Moolhuijzen P."/>
            <person name="Goolsby J.A."/>
            <person name="Tidwell J."/>
            <person name="Bellgard S.E."/>
            <person name="Bellgard M.I."/>
        </authorList>
    </citation>
    <scope>NUCLEOTIDE SEQUENCE</scope>
    <source>
        <tissue evidence="1">Shoot tissue taken approximately 20 cm above the soil surface</tissue>
    </source>
</reference>
<name>A0A0A8YBP8_ARUDO</name>
<dbReference type="EMBL" id="GBRH01276998">
    <property type="protein sequence ID" value="JAD20897.1"/>
    <property type="molecule type" value="Transcribed_RNA"/>
</dbReference>
<protein>
    <submittedName>
        <fullName evidence="1">Uncharacterized protein</fullName>
    </submittedName>
</protein>
<reference evidence="1" key="1">
    <citation type="submission" date="2014-09" db="EMBL/GenBank/DDBJ databases">
        <authorList>
            <person name="Magalhaes I.L.F."/>
            <person name="Oliveira U."/>
            <person name="Santos F.R."/>
            <person name="Vidigal T.H.D.A."/>
            <person name="Brescovit A.D."/>
            <person name="Santos A.J."/>
        </authorList>
    </citation>
    <scope>NUCLEOTIDE SEQUENCE</scope>
    <source>
        <tissue evidence="1">Shoot tissue taken approximately 20 cm above the soil surface</tissue>
    </source>
</reference>
<accession>A0A0A8YBP8</accession>
<proteinExistence type="predicted"/>